<dbReference type="EMBL" id="JAUQUB010000001">
    <property type="protein sequence ID" value="MDO7881334.1"/>
    <property type="molecule type" value="Genomic_DNA"/>
</dbReference>
<sequence>MTDSTLSQPLYGATFGQAVQRFFSKYAVFSGRASRSEFWWAWLFFVLLNAAFGIVFAIVMAATGTPTASGAVQITAPGVVVLVLWGVVLLGAIIPEIALTVRRLHDANFSGWMYLLHLIPYLGGLIVLILNLLPSNPQGARFDR</sequence>
<feature type="transmembrane region" description="Helical" evidence="1">
    <location>
        <begin position="114"/>
        <end position="134"/>
    </location>
</feature>
<reference evidence="2 3" key="1">
    <citation type="submission" date="2023-07" db="EMBL/GenBank/DDBJ databases">
        <title>Protaetiibacter sp. nov WY-16 isolated from soil.</title>
        <authorList>
            <person name="Liu B."/>
            <person name="Wan Y."/>
        </authorList>
    </citation>
    <scope>NUCLEOTIDE SEQUENCE [LARGE SCALE GENOMIC DNA]</scope>
    <source>
        <strain evidence="2 3">WY-16</strain>
    </source>
</reference>
<comment type="caution">
    <text evidence="2">The sequence shown here is derived from an EMBL/GenBank/DDBJ whole genome shotgun (WGS) entry which is preliminary data.</text>
</comment>
<name>A0ABT9BL88_9MICO</name>
<keyword evidence="1" id="KW-0472">Membrane</keyword>
<dbReference type="PANTHER" id="PTHR34980">
    <property type="entry name" value="INNER MEMBRANE PROTEIN-RELATED-RELATED"/>
    <property type="match status" value="1"/>
</dbReference>
<feature type="transmembrane region" description="Helical" evidence="1">
    <location>
        <begin position="39"/>
        <end position="62"/>
    </location>
</feature>
<feature type="transmembrane region" description="Helical" evidence="1">
    <location>
        <begin position="74"/>
        <end position="94"/>
    </location>
</feature>
<organism evidence="2 3">
    <name type="scientific">Antiquaquibacter soli</name>
    <dbReference type="NCBI Taxonomy" id="3064523"/>
    <lineage>
        <taxon>Bacteria</taxon>
        <taxon>Bacillati</taxon>
        <taxon>Actinomycetota</taxon>
        <taxon>Actinomycetes</taxon>
        <taxon>Micrococcales</taxon>
        <taxon>Microbacteriaceae</taxon>
        <taxon>Antiquaquibacter</taxon>
    </lineage>
</organism>
<evidence type="ECO:0000256" key="1">
    <source>
        <dbReference type="SAM" id="Phobius"/>
    </source>
</evidence>
<dbReference type="Proteomes" id="UP001241072">
    <property type="component" value="Unassembled WGS sequence"/>
</dbReference>
<keyword evidence="1" id="KW-0812">Transmembrane</keyword>
<evidence type="ECO:0000313" key="2">
    <source>
        <dbReference type="EMBL" id="MDO7881334.1"/>
    </source>
</evidence>
<dbReference type="RefSeq" id="WP_305001745.1">
    <property type="nucleotide sequence ID" value="NZ_JAUQUB010000001.1"/>
</dbReference>
<dbReference type="InterPro" id="IPR008523">
    <property type="entry name" value="DUF805"/>
</dbReference>
<protein>
    <submittedName>
        <fullName evidence="2">DUF805 domain-containing protein</fullName>
    </submittedName>
</protein>
<dbReference type="PANTHER" id="PTHR34980:SF2">
    <property type="entry name" value="INNER MEMBRANE PROTEIN YHAH-RELATED"/>
    <property type="match status" value="1"/>
</dbReference>
<proteinExistence type="predicted"/>
<evidence type="ECO:0000313" key="3">
    <source>
        <dbReference type="Proteomes" id="UP001241072"/>
    </source>
</evidence>
<dbReference type="Pfam" id="PF05656">
    <property type="entry name" value="DUF805"/>
    <property type="match status" value="1"/>
</dbReference>
<keyword evidence="1" id="KW-1133">Transmembrane helix</keyword>
<keyword evidence="3" id="KW-1185">Reference proteome</keyword>
<accession>A0ABT9BL88</accession>
<gene>
    <name evidence="2" type="ORF">Q5716_03735</name>
</gene>